<name>A0AAJ6VXV5_9ACAR</name>
<proteinExistence type="inferred from homology"/>
<dbReference type="PANTHER" id="PTHR12370">
    <property type="entry name" value="PHOSPHOLIPASE B-RELATED"/>
    <property type="match status" value="1"/>
</dbReference>
<evidence type="ECO:0000256" key="4">
    <source>
        <dbReference type="ARBA" id="ARBA00022963"/>
    </source>
</evidence>
<dbReference type="KEGG" id="goe:100899412"/>
<accession>A0AAJ6VXV5</accession>
<keyword evidence="4 7" id="KW-0442">Lipid degradation</keyword>
<keyword evidence="2 7" id="KW-0732">Signal</keyword>
<gene>
    <name evidence="9" type="primary">LOC100899412</name>
</gene>
<dbReference type="RefSeq" id="XP_003742442.1">
    <property type="nucleotide sequence ID" value="XM_003742394.1"/>
</dbReference>
<dbReference type="PANTHER" id="PTHR12370:SF3">
    <property type="entry name" value="PHOSPHOLIPASE B-LIKE 2-RELATED"/>
    <property type="match status" value="1"/>
</dbReference>
<keyword evidence="6" id="KW-0325">Glycoprotein</keyword>
<comment type="similarity">
    <text evidence="1 7">Belongs to the phospholipase B-like family.</text>
</comment>
<protein>
    <recommendedName>
        <fullName evidence="7">Phospholipase B-like</fullName>
        <ecNumber evidence="7">3.1.1.-</ecNumber>
    </recommendedName>
</protein>
<dbReference type="AlphaFoldDB" id="A0AAJ6VXV5"/>
<keyword evidence="8" id="KW-1185">Reference proteome</keyword>
<evidence type="ECO:0000313" key="8">
    <source>
        <dbReference type="Proteomes" id="UP000694867"/>
    </source>
</evidence>
<evidence type="ECO:0000256" key="6">
    <source>
        <dbReference type="ARBA" id="ARBA00023180"/>
    </source>
</evidence>
<dbReference type="Gene3D" id="3.60.60.30">
    <property type="match status" value="1"/>
</dbReference>
<dbReference type="Proteomes" id="UP000694867">
    <property type="component" value="Unplaced"/>
</dbReference>
<evidence type="ECO:0000256" key="3">
    <source>
        <dbReference type="ARBA" id="ARBA00022801"/>
    </source>
</evidence>
<keyword evidence="3 7" id="KW-0378">Hydrolase</keyword>
<dbReference type="GO" id="GO:0009395">
    <property type="term" value="P:phospholipid catabolic process"/>
    <property type="evidence" value="ECO:0007669"/>
    <property type="project" value="TreeGrafter"/>
</dbReference>
<organism evidence="8 9">
    <name type="scientific">Galendromus occidentalis</name>
    <name type="common">western predatory mite</name>
    <dbReference type="NCBI Taxonomy" id="34638"/>
    <lineage>
        <taxon>Eukaryota</taxon>
        <taxon>Metazoa</taxon>
        <taxon>Ecdysozoa</taxon>
        <taxon>Arthropoda</taxon>
        <taxon>Chelicerata</taxon>
        <taxon>Arachnida</taxon>
        <taxon>Acari</taxon>
        <taxon>Parasitiformes</taxon>
        <taxon>Mesostigmata</taxon>
        <taxon>Gamasina</taxon>
        <taxon>Phytoseioidea</taxon>
        <taxon>Phytoseiidae</taxon>
        <taxon>Typhlodrominae</taxon>
        <taxon>Galendromus</taxon>
    </lineage>
</organism>
<reference evidence="9" key="1">
    <citation type="submission" date="2025-08" db="UniProtKB">
        <authorList>
            <consortium name="RefSeq"/>
        </authorList>
    </citation>
    <scope>IDENTIFICATION</scope>
</reference>
<feature type="signal peptide" evidence="7">
    <location>
        <begin position="1"/>
        <end position="19"/>
    </location>
</feature>
<evidence type="ECO:0000256" key="5">
    <source>
        <dbReference type="ARBA" id="ARBA00023098"/>
    </source>
</evidence>
<dbReference type="Pfam" id="PF04916">
    <property type="entry name" value="Phospholip_B"/>
    <property type="match status" value="1"/>
</dbReference>
<sequence>MFRLRNLVALSTLFGLCVSQKPVDVFLSAIRNGDDISLVPGKPPGALAWASYQNSITKEGWSYLEIRTNPSYEDEVTAYAAGALEGTLSRDLIRNHSKNMFGDYCVNNAEYCVKLRTYFTRQLKFMNERSLEERYRSPFWNQVYLILKQMAGIRDGYSQAMLNASGGYEDLDFLYFINNEGALFDLESVFGRVPDNNSISLISPCSLLVKIAEKDVIIGHSAWTSYRTMLRVQKKYMMPFEVYHGAGYRVPGHSISMSSYPGKLNSMDDFYVVSTGLAVSETTNNVFNKALFLDLGTETVPTGFRAMVANRLAKDGRHWTRTFEKHSSGTYNNQWVVLDYNKVELTAAGVTLANEAFWILEQLPTLIVAQDMTEVLQSQGYWASYNVPYFPAIYNESGYEAKFREHGDFYGHDSCPRAKIFRRDEFRVSDAASMMSLLRYNDYKEDPLSRCNCTPPYSPSYAIASRYDLFEKDGHYDHEGMKLGAAGAIDAKVADARSIRDFSFLAICGPTNDIQPTFSWSESVFSQRPLGHPDVFDFKPVRHKWTL</sequence>
<keyword evidence="5 7" id="KW-0443">Lipid metabolism</keyword>
<evidence type="ECO:0000313" key="9">
    <source>
        <dbReference type="RefSeq" id="XP_003742442.1"/>
    </source>
</evidence>
<dbReference type="GeneID" id="100899412"/>
<feature type="chain" id="PRO_5042316290" description="Phospholipase B-like" evidence="7">
    <location>
        <begin position="20"/>
        <end position="547"/>
    </location>
</feature>
<comment type="function">
    <text evidence="7">Putative phospholipase.</text>
</comment>
<evidence type="ECO:0000256" key="2">
    <source>
        <dbReference type="ARBA" id="ARBA00022729"/>
    </source>
</evidence>
<dbReference type="GO" id="GO:0005576">
    <property type="term" value="C:extracellular region"/>
    <property type="evidence" value="ECO:0007669"/>
    <property type="project" value="TreeGrafter"/>
</dbReference>
<dbReference type="InterPro" id="IPR007000">
    <property type="entry name" value="PLipase_B-like"/>
</dbReference>
<evidence type="ECO:0000256" key="7">
    <source>
        <dbReference type="RuleBase" id="RU364138"/>
    </source>
</evidence>
<dbReference type="GO" id="GO:0004620">
    <property type="term" value="F:phospholipase activity"/>
    <property type="evidence" value="ECO:0007669"/>
    <property type="project" value="InterPro"/>
</dbReference>
<dbReference type="EC" id="3.1.1.-" evidence="7"/>
<evidence type="ECO:0000256" key="1">
    <source>
        <dbReference type="ARBA" id="ARBA00007835"/>
    </source>
</evidence>